<dbReference type="Proteomes" id="UP001445076">
    <property type="component" value="Unassembled WGS sequence"/>
</dbReference>
<reference evidence="1 2" key="1">
    <citation type="journal article" date="2024" name="BMC Genomics">
        <title>Genome assembly of redclaw crayfish (Cherax quadricarinatus) provides insights into its immune adaptation and hypoxia tolerance.</title>
        <authorList>
            <person name="Liu Z."/>
            <person name="Zheng J."/>
            <person name="Li H."/>
            <person name="Fang K."/>
            <person name="Wang S."/>
            <person name="He J."/>
            <person name="Zhou D."/>
            <person name="Weng S."/>
            <person name="Chi M."/>
            <person name="Gu Z."/>
            <person name="He J."/>
            <person name="Li F."/>
            <person name="Wang M."/>
        </authorList>
    </citation>
    <scope>NUCLEOTIDE SEQUENCE [LARGE SCALE GENOMIC DNA]</scope>
    <source>
        <strain evidence="1">ZL_2023a</strain>
    </source>
</reference>
<comment type="caution">
    <text evidence="1">The sequence shown here is derived from an EMBL/GenBank/DDBJ whole genome shotgun (WGS) entry which is preliminary data.</text>
</comment>
<evidence type="ECO:0000313" key="1">
    <source>
        <dbReference type="EMBL" id="KAK8743111.1"/>
    </source>
</evidence>
<organism evidence="1 2">
    <name type="scientific">Cherax quadricarinatus</name>
    <name type="common">Australian red claw crayfish</name>
    <dbReference type="NCBI Taxonomy" id="27406"/>
    <lineage>
        <taxon>Eukaryota</taxon>
        <taxon>Metazoa</taxon>
        <taxon>Ecdysozoa</taxon>
        <taxon>Arthropoda</taxon>
        <taxon>Crustacea</taxon>
        <taxon>Multicrustacea</taxon>
        <taxon>Malacostraca</taxon>
        <taxon>Eumalacostraca</taxon>
        <taxon>Eucarida</taxon>
        <taxon>Decapoda</taxon>
        <taxon>Pleocyemata</taxon>
        <taxon>Astacidea</taxon>
        <taxon>Parastacoidea</taxon>
        <taxon>Parastacidae</taxon>
        <taxon>Cherax</taxon>
    </lineage>
</organism>
<protein>
    <submittedName>
        <fullName evidence="1">Uncharacterized protein</fullName>
    </submittedName>
</protein>
<name>A0AAW0XF90_CHEQU</name>
<accession>A0AAW0XF90</accession>
<gene>
    <name evidence="1" type="ORF">OTU49_001530</name>
</gene>
<proteinExistence type="predicted"/>
<sequence length="101" mass="11670">MSGKLARIEEQERLLMQKCSMSAEQSHEEPCKAEAVGKKKMKKLRQNSIEDISEIGKKTLDVINEPINKRNKVSENEVPYLSTEDLKKDKISKKRKAIKRK</sequence>
<dbReference type="EMBL" id="JARKIK010000026">
    <property type="protein sequence ID" value="KAK8743111.1"/>
    <property type="molecule type" value="Genomic_DNA"/>
</dbReference>
<keyword evidence="2" id="KW-1185">Reference proteome</keyword>
<evidence type="ECO:0000313" key="2">
    <source>
        <dbReference type="Proteomes" id="UP001445076"/>
    </source>
</evidence>
<dbReference type="AlphaFoldDB" id="A0AAW0XF90"/>